<accession>A0A3Q8RT23</accession>
<organism evidence="1 2">
    <name type="scientific">Tenacibaculum singaporense</name>
    <dbReference type="NCBI Taxonomy" id="2358479"/>
    <lineage>
        <taxon>Bacteria</taxon>
        <taxon>Pseudomonadati</taxon>
        <taxon>Bacteroidota</taxon>
        <taxon>Flavobacteriia</taxon>
        <taxon>Flavobacteriales</taxon>
        <taxon>Flavobacteriaceae</taxon>
        <taxon>Tenacibaculum</taxon>
    </lineage>
</organism>
<dbReference type="RefSeq" id="WP_125069101.1">
    <property type="nucleotide sequence ID" value="NZ_CP032548.1"/>
</dbReference>
<name>A0A3Q8RT23_9FLAO</name>
<gene>
    <name evidence="1" type="ORF">D6T69_15935</name>
</gene>
<evidence type="ECO:0000313" key="2">
    <source>
        <dbReference type="Proteomes" id="UP000274593"/>
    </source>
</evidence>
<protein>
    <submittedName>
        <fullName evidence="1">Uncharacterized protein</fullName>
    </submittedName>
</protein>
<dbReference type="KEGG" id="tsig:D6T69_15935"/>
<dbReference type="AlphaFoldDB" id="A0A3Q8RT23"/>
<reference evidence="1 2" key="1">
    <citation type="submission" date="2018-09" db="EMBL/GenBank/DDBJ databases">
        <title>Insights into the microbiota of Asian seabass (Lates calcarifer) with tenacibaculosis symptoms and description of sp. nov. Tenacibaculum singaporense.</title>
        <authorList>
            <person name="Miyake S."/>
            <person name="Soh M."/>
            <person name="Azman M.N."/>
            <person name="Ngoh S.Y."/>
            <person name="Orban L."/>
        </authorList>
    </citation>
    <scope>NUCLEOTIDE SEQUENCE [LARGE SCALE GENOMIC DNA]</scope>
    <source>
        <strain evidence="1 2">DSM 106434</strain>
    </source>
</reference>
<keyword evidence="2" id="KW-1185">Reference proteome</keyword>
<proteinExistence type="predicted"/>
<sequence>MIEITDIITSNFTKVEELLSKNYVCFSIEGKVYEDVAGREQIERISNLNTFRFYYHLRSKDYYACYYLYNAILQKKGIETLLKEIKQVLEKHNKTKIALCDNSKNDEFGFRHILRHFLLENSVQASDTENIDLSTQKHYWEQDIYKQAGHFNLTDKFVGNALEKRDWIFAKTMPKNPHFYSIRVENEDFEHFLHLIAHIRYYGKPEIYEGVLYRVFYYNAYKYWTMPQDLTNESCDLINRKPLKTEQNEQNQRFL</sequence>
<dbReference type="EMBL" id="CP032548">
    <property type="protein sequence ID" value="AZJ36949.1"/>
    <property type="molecule type" value="Genomic_DNA"/>
</dbReference>
<dbReference type="Proteomes" id="UP000274593">
    <property type="component" value="Chromosome"/>
</dbReference>
<evidence type="ECO:0000313" key="1">
    <source>
        <dbReference type="EMBL" id="AZJ36949.1"/>
    </source>
</evidence>